<evidence type="ECO:0000313" key="2">
    <source>
        <dbReference type="EnsemblPlants" id="ONIVA04G18190.1"/>
    </source>
</evidence>
<evidence type="ECO:0000313" key="3">
    <source>
        <dbReference type="Proteomes" id="UP000006591"/>
    </source>
</evidence>
<evidence type="ECO:0000256" key="1">
    <source>
        <dbReference type="SAM" id="MobiDB-lite"/>
    </source>
</evidence>
<reference evidence="2" key="2">
    <citation type="submission" date="2018-04" db="EMBL/GenBank/DDBJ databases">
        <title>OnivRS2 (Oryza nivara Reference Sequence Version 2).</title>
        <authorList>
            <person name="Zhang J."/>
            <person name="Kudrna D."/>
            <person name="Lee S."/>
            <person name="Talag J."/>
            <person name="Rajasekar S."/>
            <person name="Welchert J."/>
            <person name="Hsing Y.-I."/>
            <person name="Wing R.A."/>
        </authorList>
    </citation>
    <scope>NUCLEOTIDE SEQUENCE [LARGE SCALE GENOMIC DNA]</scope>
    <source>
        <strain evidence="2">SL10</strain>
    </source>
</reference>
<name>A0A0E0H3L1_ORYNI</name>
<proteinExistence type="predicted"/>
<dbReference type="EnsemblPlants" id="ONIVA04G18190.1">
    <property type="protein sequence ID" value="ONIVA04G18190.1"/>
    <property type="gene ID" value="ONIVA04G18190"/>
</dbReference>
<organism evidence="2">
    <name type="scientific">Oryza nivara</name>
    <name type="common">Indian wild rice</name>
    <name type="synonym">Oryza sativa f. spontanea</name>
    <dbReference type="NCBI Taxonomy" id="4536"/>
    <lineage>
        <taxon>Eukaryota</taxon>
        <taxon>Viridiplantae</taxon>
        <taxon>Streptophyta</taxon>
        <taxon>Embryophyta</taxon>
        <taxon>Tracheophyta</taxon>
        <taxon>Spermatophyta</taxon>
        <taxon>Magnoliopsida</taxon>
        <taxon>Liliopsida</taxon>
        <taxon>Poales</taxon>
        <taxon>Poaceae</taxon>
        <taxon>BOP clade</taxon>
        <taxon>Oryzoideae</taxon>
        <taxon>Oryzeae</taxon>
        <taxon>Oryzinae</taxon>
        <taxon>Oryza</taxon>
    </lineage>
</organism>
<dbReference type="Gramene" id="ONIVA04G18190.1">
    <property type="protein sequence ID" value="ONIVA04G18190.1"/>
    <property type="gene ID" value="ONIVA04G18190"/>
</dbReference>
<dbReference type="Proteomes" id="UP000006591">
    <property type="component" value="Chromosome 4"/>
</dbReference>
<dbReference type="OMA" id="LTWHLTC"/>
<dbReference type="AlphaFoldDB" id="A0A0E0H3L1"/>
<protein>
    <submittedName>
        <fullName evidence="2">Uncharacterized protein</fullName>
    </submittedName>
</protein>
<feature type="region of interest" description="Disordered" evidence="1">
    <location>
        <begin position="17"/>
        <end position="43"/>
    </location>
</feature>
<sequence length="81" mass="8950">MLTWHLTCGVHADSAATSDKTGIKTTEKRKISKSEEGIAENGQPRRRFTATCAVLEKLQSIVTTALQFLNDTRTELLTESL</sequence>
<reference evidence="2" key="1">
    <citation type="submission" date="2015-04" db="UniProtKB">
        <authorList>
            <consortium name="EnsemblPlants"/>
        </authorList>
    </citation>
    <scope>IDENTIFICATION</scope>
    <source>
        <strain evidence="2">SL10</strain>
    </source>
</reference>
<dbReference type="HOGENOM" id="CLU_2578045_0_0_1"/>
<keyword evidence="3" id="KW-1185">Reference proteome</keyword>
<feature type="compositionally biased region" description="Basic and acidic residues" evidence="1">
    <location>
        <begin position="21"/>
        <end position="36"/>
    </location>
</feature>
<accession>A0A0E0H3L1</accession>